<dbReference type="SUPFAM" id="SSF49785">
    <property type="entry name" value="Galactose-binding domain-like"/>
    <property type="match status" value="1"/>
</dbReference>
<dbReference type="NCBIfam" id="NF047619">
    <property type="entry name" value="NADase_discoid"/>
    <property type="match status" value="1"/>
</dbReference>
<keyword evidence="4" id="KW-1185">Reference proteome</keyword>
<accession>A0A4R9K0Q5</accession>
<organism evidence="3 4">
    <name type="scientific">Leptospira sarikeiensis</name>
    <dbReference type="NCBI Taxonomy" id="2484943"/>
    <lineage>
        <taxon>Bacteria</taxon>
        <taxon>Pseudomonadati</taxon>
        <taxon>Spirochaetota</taxon>
        <taxon>Spirochaetia</taxon>
        <taxon>Leptospirales</taxon>
        <taxon>Leptospiraceae</taxon>
        <taxon>Leptospira</taxon>
    </lineage>
</organism>
<feature type="signal peptide" evidence="1">
    <location>
        <begin position="1"/>
        <end position="20"/>
    </location>
</feature>
<dbReference type="InterPro" id="IPR008979">
    <property type="entry name" value="Galactose-bd-like_sf"/>
</dbReference>
<feature type="domain" description="NAD glycohydrolase translocation F5/8 type C" evidence="2">
    <location>
        <begin position="171"/>
        <end position="306"/>
    </location>
</feature>
<dbReference type="Proteomes" id="UP000297762">
    <property type="component" value="Unassembled WGS sequence"/>
</dbReference>
<sequence length="324" mass="35831">MRSRKFLNFLFLILIAALFATNCKKSKTVISDSVLLENPGEKKPVYVPDGKVKRGEFVTLLEEKDFNGTKYNYIQIKGVDTKGWLDEKNLYEGELQSATIVRDADLFLRPNEKSEKSGKARAGQVVFKLEEKDNFVYIQYPGKKAYIAKSDLGDGVMVVKSIEIPGLGSGTISASSQYIQSEGKELDYDPRNVFDGKFQTGWCEGKTGDDGLGEYVNISFPTAIHLSEISVVNGLARSEESYKLNNRIASLKVESSYGGTVTLDLDDNNFDLQAIPVDLVGSSFRFIITKVHKGKVNDSCVSEIKLTGSEYTAPASENQEGSYD</sequence>
<comment type="caution">
    <text evidence="3">The sequence shown here is derived from an EMBL/GenBank/DDBJ whole genome shotgun (WGS) entry which is preliminary data.</text>
</comment>
<evidence type="ECO:0000313" key="3">
    <source>
        <dbReference type="EMBL" id="TGL59239.1"/>
    </source>
</evidence>
<protein>
    <recommendedName>
        <fullName evidence="2">NAD glycohydrolase translocation F5/8 type C domain-containing protein</fullName>
    </recommendedName>
</protein>
<dbReference type="Pfam" id="PF25302">
    <property type="entry name" value="NADase_transloc"/>
    <property type="match status" value="1"/>
</dbReference>
<reference evidence="3" key="1">
    <citation type="journal article" date="2019" name="PLoS Negl. Trop. Dis.">
        <title>Revisiting the worldwide diversity of Leptospira species in the environment.</title>
        <authorList>
            <person name="Vincent A.T."/>
            <person name="Schiettekatte O."/>
            <person name="Bourhy P."/>
            <person name="Veyrier F.J."/>
            <person name="Picardeau M."/>
        </authorList>
    </citation>
    <scope>NUCLEOTIDE SEQUENCE [LARGE SCALE GENOMIC DNA]</scope>
    <source>
        <strain evidence="3">201702455</strain>
    </source>
</reference>
<evidence type="ECO:0000256" key="1">
    <source>
        <dbReference type="SAM" id="SignalP"/>
    </source>
</evidence>
<feature type="chain" id="PRO_5020581984" description="NAD glycohydrolase translocation F5/8 type C domain-containing protein" evidence="1">
    <location>
        <begin position="21"/>
        <end position="324"/>
    </location>
</feature>
<gene>
    <name evidence="3" type="ORF">EHQ64_16270</name>
</gene>
<dbReference type="RefSeq" id="WP_135650861.1">
    <property type="nucleotide sequence ID" value="NZ_RQGF01000031.1"/>
</dbReference>
<dbReference type="OrthoDB" id="321999at2"/>
<name>A0A4R9K0Q5_9LEPT</name>
<dbReference type="AlphaFoldDB" id="A0A4R9K0Q5"/>
<keyword evidence="1" id="KW-0732">Signal</keyword>
<dbReference type="Gene3D" id="2.60.120.260">
    <property type="entry name" value="Galactose-binding domain-like"/>
    <property type="match status" value="1"/>
</dbReference>
<dbReference type="InterPro" id="IPR057561">
    <property type="entry name" value="NADase_transloc"/>
</dbReference>
<evidence type="ECO:0000259" key="2">
    <source>
        <dbReference type="Pfam" id="PF25302"/>
    </source>
</evidence>
<dbReference type="EMBL" id="RQGF01000031">
    <property type="protein sequence ID" value="TGL59239.1"/>
    <property type="molecule type" value="Genomic_DNA"/>
</dbReference>
<proteinExistence type="predicted"/>
<evidence type="ECO:0000313" key="4">
    <source>
        <dbReference type="Proteomes" id="UP000297762"/>
    </source>
</evidence>